<reference evidence="1" key="1">
    <citation type="submission" date="2014-09" db="EMBL/GenBank/DDBJ databases">
        <authorList>
            <person name="Magalhaes I.L.F."/>
            <person name="Oliveira U."/>
            <person name="Santos F.R."/>
            <person name="Vidigal T.H.D.A."/>
            <person name="Brescovit A.D."/>
            <person name="Santos A.J."/>
        </authorList>
    </citation>
    <scope>NUCLEOTIDE SEQUENCE</scope>
    <source>
        <tissue evidence="1">Shoot tissue taken approximately 20 cm above the soil surface</tissue>
    </source>
</reference>
<sequence>MHSLCSAAAIAWCSNAQHMQGLLQTEE</sequence>
<name>A0A0A9HCD5_ARUDO</name>
<dbReference type="EMBL" id="GBRH01167343">
    <property type="protein sequence ID" value="JAE30553.1"/>
    <property type="molecule type" value="Transcribed_RNA"/>
</dbReference>
<accession>A0A0A9HCD5</accession>
<protein>
    <submittedName>
        <fullName evidence="1">Uncharacterized protein</fullName>
    </submittedName>
</protein>
<evidence type="ECO:0000313" key="1">
    <source>
        <dbReference type="EMBL" id="JAE30553.1"/>
    </source>
</evidence>
<organism evidence="1">
    <name type="scientific">Arundo donax</name>
    <name type="common">Giant reed</name>
    <name type="synonym">Donax arundinaceus</name>
    <dbReference type="NCBI Taxonomy" id="35708"/>
    <lineage>
        <taxon>Eukaryota</taxon>
        <taxon>Viridiplantae</taxon>
        <taxon>Streptophyta</taxon>
        <taxon>Embryophyta</taxon>
        <taxon>Tracheophyta</taxon>
        <taxon>Spermatophyta</taxon>
        <taxon>Magnoliopsida</taxon>
        <taxon>Liliopsida</taxon>
        <taxon>Poales</taxon>
        <taxon>Poaceae</taxon>
        <taxon>PACMAD clade</taxon>
        <taxon>Arundinoideae</taxon>
        <taxon>Arundineae</taxon>
        <taxon>Arundo</taxon>
    </lineage>
</organism>
<dbReference type="AlphaFoldDB" id="A0A0A9HCD5"/>
<reference evidence="1" key="2">
    <citation type="journal article" date="2015" name="Data Brief">
        <title>Shoot transcriptome of the giant reed, Arundo donax.</title>
        <authorList>
            <person name="Barrero R.A."/>
            <person name="Guerrero F.D."/>
            <person name="Moolhuijzen P."/>
            <person name="Goolsby J.A."/>
            <person name="Tidwell J."/>
            <person name="Bellgard S.E."/>
            <person name="Bellgard M.I."/>
        </authorList>
    </citation>
    <scope>NUCLEOTIDE SEQUENCE</scope>
    <source>
        <tissue evidence="1">Shoot tissue taken approximately 20 cm above the soil surface</tissue>
    </source>
</reference>
<proteinExistence type="predicted"/>